<dbReference type="EMBL" id="SGWZ01000001">
    <property type="protein sequence ID" value="RZS73143.1"/>
    <property type="molecule type" value="Genomic_DNA"/>
</dbReference>
<accession>A0A4Q7MWH3</accession>
<dbReference type="AlphaFoldDB" id="A0A4Q7MWH3"/>
<organism evidence="2 3">
    <name type="scientific">Kerstersia gyiorum</name>
    <dbReference type="NCBI Taxonomy" id="206506"/>
    <lineage>
        <taxon>Bacteria</taxon>
        <taxon>Pseudomonadati</taxon>
        <taxon>Pseudomonadota</taxon>
        <taxon>Betaproteobacteria</taxon>
        <taxon>Burkholderiales</taxon>
        <taxon>Alcaligenaceae</taxon>
        <taxon>Kerstersia</taxon>
    </lineage>
</organism>
<sequence length="116" mass="12077">MSTAHLNVSTSTAHPYKPTVNQDAKEIADGVSSRIKQAVQQALLDAASVADAKIRRSLQGQFADEVLDALAGPALATLKQSGKQSADVAANSATYPHAHQAVTNTLSADISNLPKE</sequence>
<dbReference type="RefSeq" id="WP_130486384.1">
    <property type="nucleotide sequence ID" value="NZ_CBCSEB010000003.1"/>
</dbReference>
<feature type="compositionally biased region" description="Polar residues" evidence="1">
    <location>
        <begin position="1"/>
        <end position="13"/>
    </location>
</feature>
<reference evidence="2 3" key="1">
    <citation type="submission" date="2019-02" db="EMBL/GenBank/DDBJ databases">
        <title>Genomic Encyclopedia of Type Strains, Phase IV (KMG-IV): sequencing the most valuable type-strain genomes for metagenomic binning, comparative biology and taxonomic classification.</title>
        <authorList>
            <person name="Goeker M."/>
        </authorList>
    </citation>
    <scope>NUCLEOTIDE SEQUENCE [LARGE SCALE GENOMIC DNA]</scope>
    <source>
        <strain evidence="2 3">DSM 16618</strain>
    </source>
</reference>
<gene>
    <name evidence="2" type="ORF">EV679_0331</name>
</gene>
<evidence type="ECO:0000313" key="2">
    <source>
        <dbReference type="EMBL" id="RZS73143.1"/>
    </source>
</evidence>
<dbReference type="Proteomes" id="UP000292039">
    <property type="component" value="Unassembled WGS sequence"/>
</dbReference>
<comment type="caution">
    <text evidence="2">The sequence shown here is derived from an EMBL/GenBank/DDBJ whole genome shotgun (WGS) entry which is preliminary data.</text>
</comment>
<evidence type="ECO:0000256" key="1">
    <source>
        <dbReference type="SAM" id="MobiDB-lite"/>
    </source>
</evidence>
<proteinExistence type="predicted"/>
<evidence type="ECO:0000313" key="3">
    <source>
        <dbReference type="Proteomes" id="UP000292039"/>
    </source>
</evidence>
<feature type="region of interest" description="Disordered" evidence="1">
    <location>
        <begin position="1"/>
        <end position="21"/>
    </location>
</feature>
<protein>
    <submittedName>
        <fullName evidence="2">Uncharacterized protein</fullName>
    </submittedName>
</protein>
<name>A0A4Q7MWH3_9BURK</name>